<reference evidence="1 2" key="1">
    <citation type="submission" date="2019-10" db="EMBL/GenBank/DDBJ databases">
        <authorList>
            <person name="Karimi E."/>
        </authorList>
    </citation>
    <scope>NUCLEOTIDE SEQUENCE [LARGE SCALE GENOMIC DNA]</scope>
    <source>
        <strain evidence="1">Maribacter sp. 151</strain>
    </source>
</reference>
<dbReference type="RefSeq" id="WP_159303153.1">
    <property type="nucleotide sequence ID" value="NZ_LR733271.1"/>
</dbReference>
<evidence type="ECO:0000313" key="2">
    <source>
        <dbReference type="Proteomes" id="UP000430202"/>
    </source>
</evidence>
<dbReference type="Proteomes" id="UP000430202">
    <property type="component" value="Unassembled WGS sequence"/>
</dbReference>
<name>A0A653TGN2_9FLAO</name>
<organism evidence="1 2">
    <name type="scientific">Maribacter litoralis</name>
    <dbReference type="NCBI Taxonomy" id="2059726"/>
    <lineage>
        <taxon>Bacteria</taxon>
        <taxon>Pseudomonadati</taxon>
        <taxon>Bacteroidota</taxon>
        <taxon>Flavobacteriia</taxon>
        <taxon>Flavobacteriales</taxon>
        <taxon>Flavobacteriaceae</taxon>
        <taxon>Maribacter</taxon>
    </lineage>
</organism>
<gene>
    <name evidence="1" type="ORF">MARI151_30624</name>
</gene>
<evidence type="ECO:0000313" key="1">
    <source>
        <dbReference type="EMBL" id="VXB79868.1"/>
    </source>
</evidence>
<sequence length="58" mass="6928">MQRQKEELQILARIGERKIKSIKANYELTESELLIILKLHYKHKNRSGLDFSKTLNIF</sequence>
<accession>A0A653TGN2</accession>
<keyword evidence="2" id="KW-1185">Reference proteome</keyword>
<proteinExistence type="predicted"/>
<dbReference type="EMBL" id="CABWLR010000003">
    <property type="protein sequence ID" value="VXB79868.1"/>
    <property type="molecule type" value="Genomic_DNA"/>
</dbReference>
<protein>
    <submittedName>
        <fullName evidence="1">Uncharacterized protein</fullName>
    </submittedName>
</protein>
<dbReference type="AlphaFoldDB" id="A0A653TGN2"/>